<dbReference type="SUPFAM" id="SSF53335">
    <property type="entry name" value="S-adenosyl-L-methionine-dependent methyltransferases"/>
    <property type="match status" value="1"/>
</dbReference>
<keyword evidence="3" id="KW-0489">Methyltransferase</keyword>
<dbReference type="Gene3D" id="3.40.50.150">
    <property type="entry name" value="Vaccinia Virus protein VP39"/>
    <property type="match status" value="1"/>
</dbReference>
<keyword evidence="4" id="KW-1185">Reference proteome</keyword>
<dbReference type="PANTHER" id="PTHR24422:SF21">
    <property type="entry name" value="CHEMOTAXIS PROTEIN METHYLTRANSFERASE 1"/>
    <property type="match status" value="1"/>
</dbReference>
<feature type="region of interest" description="Disordered" evidence="1">
    <location>
        <begin position="271"/>
        <end position="305"/>
    </location>
</feature>
<evidence type="ECO:0000313" key="4">
    <source>
        <dbReference type="Proteomes" id="UP000445582"/>
    </source>
</evidence>
<dbReference type="EMBL" id="WTYN01000001">
    <property type="protein sequence ID" value="MXO62322.1"/>
    <property type="molecule type" value="Genomic_DNA"/>
</dbReference>
<dbReference type="Pfam" id="PF01739">
    <property type="entry name" value="CheR"/>
    <property type="match status" value="1"/>
</dbReference>
<dbReference type="InterPro" id="IPR022642">
    <property type="entry name" value="CheR_C"/>
</dbReference>
<organism evidence="3 4">
    <name type="scientific">Qipengyuania oceanensis</name>
    <dbReference type="NCBI Taxonomy" id="1463597"/>
    <lineage>
        <taxon>Bacteria</taxon>
        <taxon>Pseudomonadati</taxon>
        <taxon>Pseudomonadota</taxon>
        <taxon>Alphaproteobacteria</taxon>
        <taxon>Sphingomonadales</taxon>
        <taxon>Erythrobacteraceae</taxon>
        <taxon>Qipengyuania</taxon>
    </lineage>
</organism>
<proteinExistence type="predicted"/>
<dbReference type="InterPro" id="IPR050903">
    <property type="entry name" value="Bact_Chemotaxis_MeTrfase"/>
</dbReference>
<reference evidence="3 4" key="1">
    <citation type="submission" date="2019-12" db="EMBL/GenBank/DDBJ databases">
        <title>Genomic-based taxomic classification of the family Erythrobacteraceae.</title>
        <authorList>
            <person name="Xu L."/>
        </authorList>
    </citation>
    <scope>NUCLEOTIDE SEQUENCE [LARGE SCALE GENOMIC DNA]</scope>
    <source>
        <strain evidence="3 4">MCCC 1A09965</strain>
    </source>
</reference>
<gene>
    <name evidence="3" type="ORF">GRI48_04770</name>
</gene>
<dbReference type="InterPro" id="IPR029063">
    <property type="entry name" value="SAM-dependent_MTases_sf"/>
</dbReference>
<evidence type="ECO:0000259" key="2">
    <source>
        <dbReference type="PROSITE" id="PS50123"/>
    </source>
</evidence>
<accession>A0A844YEE5</accession>
<dbReference type="SUPFAM" id="SSF47757">
    <property type="entry name" value="Chemotaxis receptor methyltransferase CheR, N-terminal domain"/>
    <property type="match status" value="1"/>
</dbReference>
<dbReference type="GO" id="GO:0008757">
    <property type="term" value="F:S-adenosylmethionine-dependent methyltransferase activity"/>
    <property type="evidence" value="ECO:0007669"/>
    <property type="project" value="InterPro"/>
</dbReference>
<sequence>MDLGDVSLRFIADLLAERTGQQLTEGRVWRVGTALSGIFRKRGISNVEQLVCLLDQAEEKALADEVVEALLNNETYFFRDPAYFKVLAELILPTLRRARAGKRKLKIWSAGCSTGQEVLSLAMVFAEQQEQWADWSIEILGTDISGQAIDTARRGRYSQFEIQRGLGVNRMLNFFEETEQGWLSTDRVSRLVRFNRHNVLDQTPSSGPFDLVMCRNVLLYFDAATRERAFRRLHEGLSPDGWLMLGAGETVVGQTRQFQIEPGVGGIYRPVPQEGPAFGAPHEPSSETGAALPNSVEGKREFTVP</sequence>
<dbReference type="RefSeq" id="WP_160672159.1">
    <property type="nucleotide sequence ID" value="NZ_WTYN01000001.1"/>
</dbReference>
<dbReference type="AlphaFoldDB" id="A0A844YEE5"/>
<protein>
    <submittedName>
        <fullName evidence="3">Methyltransferase domain-containing protein</fullName>
    </submittedName>
</protein>
<dbReference type="PROSITE" id="PS50123">
    <property type="entry name" value="CHER"/>
    <property type="match status" value="1"/>
</dbReference>
<dbReference type="Proteomes" id="UP000445582">
    <property type="component" value="Unassembled WGS sequence"/>
</dbReference>
<dbReference type="GO" id="GO:0032259">
    <property type="term" value="P:methylation"/>
    <property type="evidence" value="ECO:0007669"/>
    <property type="project" value="UniProtKB-KW"/>
</dbReference>
<evidence type="ECO:0000313" key="3">
    <source>
        <dbReference type="EMBL" id="MXO62322.1"/>
    </source>
</evidence>
<comment type="caution">
    <text evidence="3">The sequence shown here is derived from an EMBL/GenBank/DDBJ whole genome shotgun (WGS) entry which is preliminary data.</text>
</comment>
<dbReference type="OrthoDB" id="9816309at2"/>
<dbReference type="PANTHER" id="PTHR24422">
    <property type="entry name" value="CHEMOTAXIS PROTEIN METHYLTRANSFERASE"/>
    <property type="match status" value="1"/>
</dbReference>
<name>A0A844YEE5_9SPHN</name>
<evidence type="ECO:0000256" key="1">
    <source>
        <dbReference type="SAM" id="MobiDB-lite"/>
    </source>
</evidence>
<feature type="domain" description="CheR-type methyltransferase" evidence="2">
    <location>
        <begin position="1"/>
        <end position="273"/>
    </location>
</feature>
<dbReference type="InterPro" id="IPR000780">
    <property type="entry name" value="CheR_MeTrfase"/>
</dbReference>
<dbReference type="PRINTS" id="PR00996">
    <property type="entry name" value="CHERMTFRASE"/>
</dbReference>
<dbReference type="SMART" id="SM00138">
    <property type="entry name" value="MeTrc"/>
    <property type="match status" value="1"/>
</dbReference>
<keyword evidence="3" id="KW-0808">Transferase</keyword>